<organism evidence="1 2">
    <name type="scientific">Phyllobacterium trifolii</name>
    <dbReference type="NCBI Taxonomy" id="300193"/>
    <lineage>
        <taxon>Bacteria</taxon>
        <taxon>Pseudomonadati</taxon>
        <taxon>Pseudomonadota</taxon>
        <taxon>Alphaproteobacteria</taxon>
        <taxon>Hyphomicrobiales</taxon>
        <taxon>Phyllobacteriaceae</taxon>
        <taxon>Phyllobacterium</taxon>
    </lineage>
</organism>
<gene>
    <name evidence="1" type="ORF">FHS21_004151</name>
</gene>
<accession>A0A839UGR7</accession>
<name>A0A839UGR7_9HYPH</name>
<keyword evidence="2" id="KW-1185">Reference proteome</keyword>
<comment type="caution">
    <text evidence="1">The sequence shown here is derived from an EMBL/GenBank/DDBJ whole genome shotgun (WGS) entry which is preliminary data.</text>
</comment>
<evidence type="ECO:0000313" key="2">
    <source>
        <dbReference type="Proteomes" id="UP000554520"/>
    </source>
</evidence>
<dbReference type="EMBL" id="JACHXN010000014">
    <property type="protein sequence ID" value="MBB3147719.1"/>
    <property type="molecule type" value="Genomic_DNA"/>
</dbReference>
<evidence type="ECO:0000313" key="1">
    <source>
        <dbReference type="EMBL" id="MBB3147719.1"/>
    </source>
</evidence>
<protein>
    <submittedName>
        <fullName evidence="1">Uncharacterized protein</fullName>
    </submittedName>
</protein>
<proteinExistence type="predicted"/>
<sequence>MAGMSEPVRKNGRFSRKVKFFIKRSINEVVAAKRKKRWPKRVGPALCSETKSYPSIGHTPQYQLSDIGPVRYAPRTTAAAIG</sequence>
<reference evidence="1 2" key="1">
    <citation type="submission" date="2020-08" db="EMBL/GenBank/DDBJ databases">
        <title>Genomic Encyclopedia of Type Strains, Phase III (KMG-III): the genomes of soil and plant-associated and newly described type strains.</title>
        <authorList>
            <person name="Whitman W."/>
        </authorList>
    </citation>
    <scope>NUCLEOTIDE SEQUENCE [LARGE SCALE GENOMIC DNA]</scope>
    <source>
        <strain evidence="1 2">CECT 7015</strain>
    </source>
</reference>
<dbReference type="Proteomes" id="UP000554520">
    <property type="component" value="Unassembled WGS sequence"/>
</dbReference>
<dbReference type="AlphaFoldDB" id="A0A839UGR7"/>